<protein>
    <submittedName>
        <fullName evidence="2">Uncharacterized protein</fullName>
    </submittedName>
</protein>
<name>A0AAW0NGF2_9GOBI</name>
<accession>A0AAW0NGF2</accession>
<evidence type="ECO:0000313" key="2">
    <source>
        <dbReference type="EMBL" id="KAK7899266.1"/>
    </source>
</evidence>
<evidence type="ECO:0000313" key="3">
    <source>
        <dbReference type="Proteomes" id="UP001460270"/>
    </source>
</evidence>
<gene>
    <name evidence="2" type="ORF">WMY93_020119</name>
</gene>
<keyword evidence="3" id="KW-1185">Reference proteome</keyword>
<evidence type="ECO:0000256" key="1">
    <source>
        <dbReference type="SAM" id="MobiDB-lite"/>
    </source>
</evidence>
<dbReference type="AlphaFoldDB" id="A0AAW0NGF2"/>
<dbReference type="Proteomes" id="UP001460270">
    <property type="component" value="Unassembled WGS sequence"/>
</dbReference>
<organism evidence="2 3">
    <name type="scientific">Mugilogobius chulae</name>
    <name type="common">yellowstripe goby</name>
    <dbReference type="NCBI Taxonomy" id="88201"/>
    <lineage>
        <taxon>Eukaryota</taxon>
        <taxon>Metazoa</taxon>
        <taxon>Chordata</taxon>
        <taxon>Craniata</taxon>
        <taxon>Vertebrata</taxon>
        <taxon>Euteleostomi</taxon>
        <taxon>Actinopterygii</taxon>
        <taxon>Neopterygii</taxon>
        <taxon>Teleostei</taxon>
        <taxon>Neoteleostei</taxon>
        <taxon>Acanthomorphata</taxon>
        <taxon>Gobiaria</taxon>
        <taxon>Gobiiformes</taxon>
        <taxon>Gobioidei</taxon>
        <taxon>Gobiidae</taxon>
        <taxon>Gobionellinae</taxon>
        <taxon>Mugilogobius</taxon>
    </lineage>
</organism>
<comment type="caution">
    <text evidence="2">The sequence shown here is derived from an EMBL/GenBank/DDBJ whole genome shotgun (WGS) entry which is preliminary data.</text>
</comment>
<sequence>MATNPRSLFRASSLPDIGHSNDRMSLPPKDNAEIEPGQSRYERFFHPDEFHAFIWVTDWNEDYASRISRPPSLLSSPPQSDRFAGAKSSVRTHLDSPIRAGVPPLLQRSFSGDSGVGMQQGMPMFNNNVHSSHFQNQEPEPERNMMSKVTINGRKQMFD</sequence>
<feature type="region of interest" description="Disordered" evidence="1">
    <location>
        <begin position="67"/>
        <end position="105"/>
    </location>
</feature>
<feature type="compositionally biased region" description="Low complexity" evidence="1">
    <location>
        <begin position="67"/>
        <end position="80"/>
    </location>
</feature>
<feature type="region of interest" description="Disordered" evidence="1">
    <location>
        <begin position="1"/>
        <end position="31"/>
    </location>
</feature>
<proteinExistence type="predicted"/>
<dbReference type="EMBL" id="JBBPFD010000014">
    <property type="protein sequence ID" value="KAK7899266.1"/>
    <property type="molecule type" value="Genomic_DNA"/>
</dbReference>
<reference evidence="3" key="1">
    <citation type="submission" date="2024-04" db="EMBL/GenBank/DDBJ databases">
        <title>Salinicola lusitanus LLJ914,a marine bacterium isolated from the Okinawa Trough.</title>
        <authorList>
            <person name="Li J."/>
        </authorList>
    </citation>
    <scope>NUCLEOTIDE SEQUENCE [LARGE SCALE GENOMIC DNA]</scope>
</reference>